<keyword evidence="3" id="KW-1185">Reference proteome</keyword>
<protein>
    <submittedName>
        <fullName evidence="2">Uncharacterized protein</fullName>
    </submittedName>
</protein>
<evidence type="ECO:0000256" key="1">
    <source>
        <dbReference type="SAM" id="MobiDB-lite"/>
    </source>
</evidence>
<reference evidence="2" key="1">
    <citation type="journal article" date="2020" name="Stud. Mycol.">
        <title>101 Dothideomycetes genomes: a test case for predicting lifestyles and emergence of pathogens.</title>
        <authorList>
            <person name="Haridas S."/>
            <person name="Albert R."/>
            <person name="Binder M."/>
            <person name="Bloem J."/>
            <person name="Labutti K."/>
            <person name="Salamov A."/>
            <person name="Andreopoulos B."/>
            <person name="Baker S."/>
            <person name="Barry K."/>
            <person name="Bills G."/>
            <person name="Bluhm B."/>
            <person name="Cannon C."/>
            <person name="Castanera R."/>
            <person name="Culley D."/>
            <person name="Daum C."/>
            <person name="Ezra D."/>
            <person name="Gonzalez J."/>
            <person name="Henrissat B."/>
            <person name="Kuo A."/>
            <person name="Liang C."/>
            <person name="Lipzen A."/>
            <person name="Lutzoni F."/>
            <person name="Magnuson J."/>
            <person name="Mondo S."/>
            <person name="Nolan M."/>
            <person name="Ohm R."/>
            <person name="Pangilinan J."/>
            <person name="Park H.-J."/>
            <person name="Ramirez L."/>
            <person name="Alfaro M."/>
            <person name="Sun H."/>
            <person name="Tritt A."/>
            <person name="Yoshinaga Y."/>
            <person name="Zwiers L.-H."/>
            <person name="Turgeon B."/>
            <person name="Goodwin S."/>
            <person name="Spatafora J."/>
            <person name="Crous P."/>
            <person name="Grigoriev I."/>
        </authorList>
    </citation>
    <scope>NUCLEOTIDE SEQUENCE</scope>
    <source>
        <strain evidence="2">HMLAC05119</strain>
    </source>
</reference>
<dbReference type="AlphaFoldDB" id="A0A6A5QCF1"/>
<name>A0A6A5QCF1_AMPQU</name>
<dbReference type="OrthoDB" id="5320938at2759"/>
<feature type="compositionally biased region" description="Low complexity" evidence="1">
    <location>
        <begin position="87"/>
        <end position="117"/>
    </location>
</feature>
<organism evidence="2 3">
    <name type="scientific">Ampelomyces quisqualis</name>
    <name type="common">Powdery mildew agent</name>
    <dbReference type="NCBI Taxonomy" id="50730"/>
    <lineage>
        <taxon>Eukaryota</taxon>
        <taxon>Fungi</taxon>
        <taxon>Dikarya</taxon>
        <taxon>Ascomycota</taxon>
        <taxon>Pezizomycotina</taxon>
        <taxon>Dothideomycetes</taxon>
        <taxon>Pleosporomycetidae</taxon>
        <taxon>Pleosporales</taxon>
        <taxon>Pleosporineae</taxon>
        <taxon>Phaeosphaeriaceae</taxon>
        <taxon>Ampelomyces</taxon>
    </lineage>
</organism>
<proteinExistence type="predicted"/>
<feature type="region of interest" description="Disordered" evidence="1">
    <location>
        <begin position="74"/>
        <end position="117"/>
    </location>
</feature>
<evidence type="ECO:0000313" key="3">
    <source>
        <dbReference type="Proteomes" id="UP000800096"/>
    </source>
</evidence>
<dbReference type="Proteomes" id="UP000800096">
    <property type="component" value="Unassembled WGS sequence"/>
</dbReference>
<accession>A0A6A5QCF1</accession>
<gene>
    <name evidence="2" type="ORF">BDU57DRAFT_80653</name>
</gene>
<evidence type="ECO:0000313" key="2">
    <source>
        <dbReference type="EMBL" id="KAF1912164.1"/>
    </source>
</evidence>
<dbReference type="EMBL" id="ML979141">
    <property type="protein sequence ID" value="KAF1912164.1"/>
    <property type="molecule type" value="Genomic_DNA"/>
</dbReference>
<sequence>MRYSSAVVLSTLTVGHAAAAHSHNRHVGFHARREAAKRDEPVDYSKLSYDLSNVNWDEVNKEVNWSSVFASPVATPTPAASDKKPAPDVAPTAAAPTSKPAETPNAAKPAPAVPNNPGGEVVENTFVGVASIANKIGAKVGKNEKSDNGGIWVGGDGPWGMDVTNSGTTDSVFFCWKANGFSGMSINTNVPEISVGMKPGQSVQLSFAPNVPAACAPASASNQLAFFGGVDDTWAEVTFGQNGAFDVSRNVNMNGSNISMKGSQCTSDMNTCVFKCQDPNAKSCEKGYDLLNCHAGNGGGGGYDVKMAGVGGGCTMASTGERIQVTFS</sequence>